<reference evidence="5 6" key="1">
    <citation type="submission" date="2016-04" db="EMBL/GenBank/DDBJ databases">
        <authorList>
            <consortium name="Pathogen Informatics"/>
        </authorList>
    </citation>
    <scope>NUCLEOTIDE SEQUENCE [LARGE SCALE GENOMIC DNA]</scope>
    <source>
        <strain evidence="5 6">H050680373</strain>
    </source>
</reference>
<evidence type="ECO:0000256" key="2">
    <source>
        <dbReference type="ARBA" id="ARBA00023002"/>
    </source>
</evidence>
<dbReference type="NCBIfam" id="NF004824">
    <property type="entry name" value="PRK06180.1"/>
    <property type="match status" value="1"/>
</dbReference>
<dbReference type="OrthoDB" id="9789083at2"/>
<comment type="similarity">
    <text evidence="1 3">Belongs to the short-chain dehydrogenases/reductases (SDR) family.</text>
</comment>
<proteinExistence type="inferred from homology"/>
<evidence type="ECO:0000259" key="4">
    <source>
        <dbReference type="SMART" id="SM00822"/>
    </source>
</evidence>
<evidence type="ECO:0000313" key="5">
    <source>
        <dbReference type="EMBL" id="SAI74492.1"/>
    </source>
</evidence>
<evidence type="ECO:0000256" key="1">
    <source>
        <dbReference type="ARBA" id="ARBA00006484"/>
    </source>
</evidence>
<keyword evidence="6" id="KW-1185">Reference proteome</keyword>
<dbReference type="PROSITE" id="PS00061">
    <property type="entry name" value="ADH_SHORT"/>
    <property type="match status" value="1"/>
</dbReference>
<organism evidence="5 6">
    <name type="scientific">Bordetella ansorpii</name>
    <dbReference type="NCBI Taxonomy" id="288768"/>
    <lineage>
        <taxon>Bacteria</taxon>
        <taxon>Pseudomonadati</taxon>
        <taxon>Pseudomonadota</taxon>
        <taxon>Betaproteobacteria</taxon>
        <taxon>Burkholderiales</taxon>
        <taxon>Alcaligenaceae</taxon>
        <taxon>Bordetella</taxon>
    </lineage>
</organism>
<gene>
    <name evidence="5" type="primary">fabG_33</name>
    <name evidence="5" type="ORF">SAMEA3906486_05207</name>
</gene>
<dbReference type="InterPro" id="IPR036291">
    <property type="entry name" value="NAD(P)-bd_dom_sf"/>
</dbReference>
<dbReference type="RefSeq" id="WP_066133794.1">
    <property type="nucleotide sequence ID" value="NZ_FKIF01000010.1"/>
</dbReference>
<dbReference type="EMBL" id="FKIF01000010">
    <property type="protein sequence ID" value="SAI74492.1"/>
    <property type="molecule type" value="Genomic_DNA"/>
</dbReference>
<dbReference type="PRINTS" id="PR00080">
    <property type="entry name" value="SDRFAMILY"/>
</dbReference>
<evidence type="ECO:0000313" key="6">
    <source>
        <dbReference type="Proteomes" id="UP000076848"/>
    </source>
</evidence>
<dbReference type="EC" id="1.1.1.100" evidence="5"/>
<dbReference type="InterPro" id="IPR002347">
    <property type="entry name" value="SDR_fam"/>
</dbReference>
<dbReference type="EC" id="1.1.1.30" evidence="5"/>
<dbReference type="PANTHER" id="PTHR43976">
    <property type="entry name" value="SHORT CHAIN DEHYDROGENASE"/>
    <property type="match status" value="1"/>
</dbReference>
<dbReference type="InterPro" id="IPR051911">
    <property type="entry name" value="SDR_oxidoreductase"/>
</dbReference>
<dbReference type="PANTHER" id="PTHR43976:SF16">
    <property type="entry name" value="SHORT-CHAIN DEHYDROGENASE_REDUCTASE FAMILY PROTEIN"/>
    <property type="match status" value="1"/>
</dbReference>
<name>A0A157SVK4_9BORD</name>
<dbReference type="AlphaFoldDB" id="A0A157SVK4"/>
<dbReference type="SUPFAM" id="SSF51735">
    <property type="entry name" value="NAD(P)-binding Rossmann-fold domains"/>
    <property type="match status" value="1"/>
</dbReference>
<sequence length="275" mass="29707">MKTWFITGANRGLGLEMGKAALAGGDRVVLTSRNPDALRAHFADEDRALAIPLDVTDAQSIEAAVATAVRHFGRIDVLVNNAGYGQLGAFEQLSEKAISRQFSTNVFGTFAVTRAVLPVMRAQRAGHVISITSIAGLVGFGGSSMYCASKFAVEGWSEALAQELKQFGIMTTLVEPGQFRTDFLDASSVRYGDVDVDDYIQYSEDKRRGLDAVSHRQLGEPRKLGAAVVALVASPNPPLRFAAGSDAYEVVENRARSQLAEAEVWRQLSMSTDFE</sequence>
<accession>A0A157SVK4</accession>
<dbReference type="CDD" id="cd05374">
    <property type="entry name" value="17beta-HSD-like_SDR_c"/>
    <property type="match status" value="1"/>
</dbReference>
<keyword evidence="2 5" id="KW-0560">Oxidoreductase</keyword>
<dbReference type="NCBIfam" id="NF006114">
    <property type="entry name" value="PRK08263.1"/>
    <property type="match status" value="1"/>
</dbReference>
<dbReference type="PRINTS" id="PR00081">
    <property type="entry name" value="GDHRDH"/>
</dbReference>
<dbReference type="STRING" id="288768.SAMEA3906486_05207"/>
<evidence type="ECO:0000256" key="3">
    <source>
        <dbReference type="RuleBase" id="RU000363"/>
    </source>
</evidence>
<protein>
    <submittedName>
        <fullName evidence="5">D-beta-hydroxybutyrate dehydrogenase</fullName>
        <ecNumber evidence="5">1.1.1.100</ecNumber>
        <ecNumber evidence="5">1.1.1.30</ecNumber>
    </submittedName>
</protein>
<dbReference type="Gene3D" id="3.40.50.720">
    <property type="entry name" value="NAD(P)-binding Rossmann-like Domain"/>
    <property type="match status" value="1"/>
</dbReference>
<dbReference type="InterPro" id="IPR020904">
    <property type="entry name" value="Sc_DH/Rdtase_CS"/>
</dbReference>
<dbReference type="Proteomes" id="UP000076848">
    <property type="component" value="Unassembled WGS sequence"/>
</dbReference>
<feature type="domain" description="Ketoreductase" evidence="4">
    <location>
        <begin position="2"/>
        <end position="182"/>
    </location>
</feature>
<dbReference type="InterPro" id="IPR057326">
    <property type="entry name" value="KR_dom"/>
</dbReference>
<dbReference type="SMART" id="SM00822">
    <property type="entry name" value="PKS_KR"/>
    <property type="match status" value="1"/>
</dbReference>
<dbReference type="GO" id="GO:0004316">
    <property type="term" value="F:3-oxoacyl-[acyl-carrier-protein] reductase (NADPH) activity"/>
    <property type="evidence" value="ECO:0007669"/>
    <property type="project" value="UniProtKB-EC"/>
</dbReference>
<dbReference type="GO" id="GO:0003858">
    <property type="term" value="F:3-hydroxybutyrate dehydrogenase activity"/>
    <property type="evidence" value="ECO:0007669"/>
    <property type="project" value="UniProtKB-EC"/>
</dbReference>
<dbReference type="Pfam" id="PF00106">
    <property type="entry name" value="adh_short"/>
    <property type="match status" value="1"/>
</dbReference>